<proteinExistence type="predicted"/>
<protein>
    <submittedName>
        <fullName evidence="1">Uncharacterized protein</fullName>
    </submittedName>
</protein>
<gene>
    <name evidence="1" type="ORF">MANES_S095206v8</name>
</gene>
<evidence type="ECO:0000313" key="1">
    <source>
        <dbReference type="EMBL" id="KAG8612205.1"/>
    </source>
</evidence>
<organism evidence="1 2">
    <name type="scientific">Manihot esculenta</name>
    <name type="common">Cassava</name>
    <name type="synonym">Jatropha manihot</name>
    <dbReference type="NCBI Taxonomy" id="3983"/>
    <lineage>
        <taxon>Eukaryota</taxon>
        <taxon>Viridiplantae</taxon>
        <taxon>Streptophyta</taxon>
        <taxon>Embryophyta</taxon>
        <taxon>Tracheophyta</taxon>
        <taxon>Spermatophyta</taxon>
        <taxon>Magnoliopsida</taxon>
        <taxon>eudicotyledons</taxon>
        <taxon>Gunneridae</taxon>
        <taxon>Pentapetalae</taxon>
        <taxon>rosids</taxon>
        <taxon>fabids</taxon>
        <taxon>Malpighiales</taxon>
        <taxon>Euphorbiaceae</taxon>
        <taxon>Crotonoideae</taxon>
        <taxon>Manihoteae</taxon>
        <taxon>Manihot</taxon>
    </lineage>
</organism>
<evidence type="ECO:0000313" key="2">
    <source>
        <dbReference type="Proteomes" id="UP000091857"/>
    </source>
</evidence>
<reference evidence="2" key="1">
    <citation type="journal article" date="2016" name="Nat. Biotechnol.">
        <title>Sequencing wild and cultivated cassava and related species reveals extensive interspecific hybridization and genetic diversity.</title>
        <authorList>
            <person name="Bredeson J.V."/>
            <person name="Lyons J.B."/>
            <person name="Prochnik S.E."/>
            <person name="Wu G.A."/>
            <person name="Ha C.M."/>
            <person name="Edsinger-Gonzales E."/>
            <person name="Grimwood J."/>
            <person name="Schmutz J."/>
            <person name="Rabbi I.Y."/>
            <person name="Egesi C."/>
            <person name="Nauluvula P."/>
            <person name="Lebot V."/>
            <person name="Ndunguru J."/>
            <person name="Mkamilo G."/>
            <person name="Bart R.S."/>
            <person name="Setter T.L."/>
            <person name="Gleadow R.M."/>
            <person name="Kulakow P."/>
            <person name="Ferguson M.E."/>
            <person name="Rounsley S."/>
            <person name="Rokhsar D.S."/>
        </authorList>
    </citation>
    <scope>NUCLEOTIDE SEQUENCE [LARGE SCALE GENOMIC DNA]</scope>
    <source>
        <strain evidence="2">cv. AM560-2</strain>
    </source>
</reference>
<dbReference type="EMBL" id="MU251164">
    <property type="protein sequence ID" value="KAG8612205.1"/>
    <property type="molecule type" value="Genomic_DNA"/>
</dbReference>
<dbReference type="Proteomes" id="UP000091857">
    <property type="component" value="Unassembled WGS sequence"/>
</dbReference>
<name>A0ACB7FWY8_MANES</name>
<keyword evidence="2" id="KW-1185">Reference proteome</keyword>
<sequence>MKITLGAKNKLAFLEGKLAVPEGGFEDYDRWRRCDYMMTLWILNSISKDMVGSFLYAITARELWVELGEQYSESNGPMVYQIKRQIASISKIISM</sequence>
<comment type="caution">
    <text evidence="1">The sequence shown here is derived from an EMBL/GenBank/DDBJ whole genome shotgun (WGS) entry which is preliminary data.</text>
</comment>
<accession>A0ACB7FWY8</accession>